<dbReference type="GO" id="GO:0005634">
    <property type="term" value="C:nucleus"/>
    <property type="evidence" value="ECO:0007669"/>
    <property type="project" value="UniProtKB-SubCell"/>
</dbReference>
<dbReference type="PANTHER" id="PTHR22812">
    <property type="entry name" value="CHROMOBOX PROTEIN"/>
    <property type="match status" value="1"/>
</dbReference>
<comment type="subunit">
    <text evidence="2">Component of the NuA4 histone acetyltransferase complex.</text>
</comment>
<comment type="caution">
    <text evidence="6">The sequence shown here is derived from an EMBL/GenBank/DDBJ whole genome shotgun (WGS) entry which is preliminary data.</text>
</comment>
<protein>
    <recommendedName>
        <fullName evidence="5">Chromo domain-containing protein</fullName>
    </recommendedName>
</protein>
<evidence type="ECO:0000313" key="7">
    <source>
        <dbReference type="Proteomes" id="UP001166286"/>
    </source>
</evidence>
<keyword evidence="7" id="KW-1185">Reference proteome</keyword>
<dbReference type="InterPro" id="IPR016197">
    <property type="entry name" value="Chromo-like_dom_sf"/>
</dbReference>
<feature type="compositionally biased region" description="Polar residues" evidence="4">
    <location>
        <begin position="443"/>
        <end position="456"/>
    </location>
</feature>
<dbReference type="PROSITE" id="PS50013">
    <property type="entry name" value="CHROMO_2"/>
    <property type="match status" value="1"/>
</dbReference>
<dbReference type="CDD" id="cd00024">
    <property type="entry name" value="CD_CSD"/>
    <property type="match status" value="1"/>
</dbReference>
<evidence type="ECO:0000313" key="6">
    <source>
        <dbReference type="EMBL" id="KAK0508259.1"/>
    </source>
</evidence>
<gene>
    <name evidence="6" type="ORF">JMJ35_009343</name>
</gene>
<feature type="region of interest" description="Disordered" evidence="4">
    <location>
        <begin position="1167"/>
        <end position="1208"/>
    </location>
</feature>
<dbReference type="AlphaFoldDB" id="A0AA39V263"/>
<feature type="region of interest" description="Disordered" evidence="4">
    <location>
        <begin position="114"/>
        <end position="184"/>
    </location>
</feature>
<feature type="region of interest" description="Disordered" evidence="4">
    <location>
        <begin position="198"/>
        <end position="284"/>
    </location>
</feature>
<dbReference type="Pfam" id="PF00385">
    <property type="entry name" value="Chromo"/>
    <property type="match status" value="1"/>
</dbReference>
<comment type="subcellular location">
    <subcellularLocation>
        <location evidence="1">Nucleus</location>
    </subcellularLocation>
</comment>
<feature type="compositionally biased region" description="Basic and acidic residues" evidence="4">
    <location>
        <begin position="164"/>
        <end position="174"/>
    </location>
</feature>
<dbReference type="Proteomes" id="UP001166286">
    <property type="component" value="Unassembled WGS sequence"/>
</dbReference>
<dbReference type="SUPFAM" id="SSF54160">
    <property type="entry name" value="Chromo domain-like"/>
    <property type="match status" value="1"/>
</dbReference>
<feature type="compositionally biased region" description="Basic and acidic residues" evidence="4">
    <location>
        <begin position="229"/>
        <end position="246"/>
    </location>
</feature>
<feature type="compositionally biased region" description="Polar residues" evidence="4">
    <location>
        <begin position="485"/>
        <end position="505"/>
    </location>
</feature>
<feature type="region of interest" description="Disordered" evidence="4">
    <location>
        <begin position="443"/>
        <end position="525"/>
    </location>
</feature>
<feature type="compositionally biased region" description="Polar residues" evidence="4">
    <location>
        <begin position="213"/>
        <end position="223"/>
    </location>
</feature>
<dbReference type="GO" id="GO:0006338">
    <property type="term" value="P:chromatin remodeling"/>
    <property type="evidence" value="ECO:0007669"/>
    <property type="project" value="UniProtKB-ARBA"/>
</dbReference>
<evidence type="ECO:0000259" key="5">
    <source>
        <dbReference type="PROSITE" id="PS50013"/>
    </source>
</evidence>
<dbReference type="EMBL" id="JAFEKC020000021">
    <property type="protein sequence ID" value="KAK0508259.1"/>
    <property type="molecule type" value="Genomic_DNA"/>
</dbReference>
<dbReference type="InterPro" id="IPR000953">
    <property type="entry name" value="Chromo/chromo_shadow_dom"/>
</dbReference>
<evidence type="ECO:0000256" key="4">
    <source>
        <dbReference type="SAM" id="MobiDB-lite"/>
    </source>
</evidence>
<organism evidence="6 7">
    <name type="scientific">Cladonia borealis</name>
    <dbReference type="NCBI Taxonomy" id="184061"/>
    <lineage>
        <taxon>Eukaryota</taxon>
        <taxon>Fungi</taxon>
        <taxon>Dikarya</taxon>
        <taxon>Ascomycota</taxon>
        <taxon>Pezizomycotina</taxon>
        <taxon>Lecanoromycetes</taxon>
        <taxon>OSLEUM clade</taxon>
        <taxon>Lecanoromycetidae</taxon>
        <taxon>Lecanorales</taxon>
        <taxon>Lecanorineae</taxon>
        <taxon>Cladoniaceae</taxon>
        <taxon>Cladonia</taxon>
    </lineage>
</organism>
<dbReference type="InterPro" id="IPR051219">
    <property type="entry name" value="Heterochromatin_chromo-domain"/>
</dbReference>
<evidence type="ECO:0000256" key="3">
    <source>
        <dbReference type="ARBA" id="ARBA00023242"/>
    </source>
</evidence>
<accession>A0AA39V263</accession>
<evidence type="ECO:0000256" key="1">
    <source>
        <dbReference type="ARBA" id="ARBA00004123"/>
    </source>
</evidence>
<dbReference type="SMART" id="SM00298">
    <property type="entry name" value="CHROMO"/>
    <property type="match status" value="1"/>
</dbReference>
<dbReference type="Gene3D" id="2.40.50.40">
    <property type="match status" value="1"/>
</dbReference>
<feature type="domain" description="Chromo" evidence="5">
    <location>
        <begin position="34"/>
        <end position="93"/>
    </location>
</feature>
<name>A0AA39V263_9LECA</name>
<evidence type="ECO:0000256" key="2">
    <source>
        <dbReference type="ARBA" id="ARBA00011353"/>
    </source>
</evidence>
<keyword evidence="3" id="KW-0539">Nucleus</keyword>
<sequence length="1208" mass="136064">MADTNKIWEPESSDDDSIGLASTVASEHSEDHEFEVERILDERMGDDEEEYLVEWVGYPWERHLWVTSDCLGECHELLKEWSERKERIFQGIEEPYNTNAWELRVRKLEQETAERKRRRARKRRRLAQQGVASERRKPRETSASGSLPKNPTKIPPKTGATSMDQKKAASDKRNKFTNSETITDSLLEQLREQTLKRDPADIVTKSRPRKLDQQISSNITSFGAPTKGLDADTRHPEPALENDIKARSPTQDEMTRPEKRHQRPVPIESGPAPLNEPRSDGNRVEKDLEPSIVRAPGGIKAKAEAKRRKILPTTNTAGQGKAFKNLAIQNRFRQHRRTEPAPNPANLVFIDPRTGKNVTDKPHAPPATNPVVEPQCQEKDPVEMICADESPAGGQAQLSAPRLEIGVTDPCKVPQVAENDTMQQSMATALPSTTEPLIIAQQTQPPRVEPSTTKRQIQPLPAKSPSTITVQPPENAPTGPMRSRAISTTLTSQHQPDKLSSSTIAKKSAMADTHRSNPSDDVSDFSLMHTPTKKQSSEIWNSKYVHVIGEMRLANREGHDWEILKVKLQCINEDRQVRRLLLALKSGPNTLYMDFTMSILASEYQNYFSMDASHYLGGGSITPYPDAAAALKNLTEALAIGLRGALFFSHDFTMLVYPTGASVWDFLKDGLPSPADGAPLRFLVRHPLPRDVARLDPSVARLIDENPERYKEIQQYVRSNPVQQGSKSINLVFRDLFQIDYSRLVAQNEPNKNPAANVFFLCFIPAGCEVYEKDDAKRMVLRNRVSKEHDLFIDFLDANGAEEIYSLQAVDSIEPENDGAWEYFVHNVKSGQIIFHDACIRQDQMPNLARVLRQGTINVWKTSLTAMHPDEKHPHLIRLFPSGGVILITVSLILYRPKEALRIVMWFARVQHPQKKPGTWKLAFRPHILSWLIDVVEVCQDTGRDLFGGDPKLFARIYAEIYRLLERGLEHGFSLMVYDFDNETPLDEAPVVTPSLFHAFQGKKEWKGNSPSTIEPDHATIQLQDSNLIKWFAQWAVASQLENFRRFHAILGYPKGSPPGEKLIRDFEKTYGHIEVLSAEQCFSRHAVTAQDVLDEMEVKRRKKMKEATAALKLSNEKARKEGEVKKKEGLEYRLSVYREMGASEGEIREAGKRWLRRMGGREVEALGGERGLGIEGGKGDEDVEMRDGDGDGDADADADGGVKEAEA</sequence>
<dbReference type="InterPro" id="IPR023780">
    <property type="entry name" value="Chromo_domain"/>
</dbReference>
<feature type="compositionally biased region" description="Basic residues" evidence="4">
    <location>
        <begin position="115"/>
        <end position="126"/>
    </location>
</feature>
<feature type="compositionally biased region" description="Basic and acidic residues" evidence="4">
    <location>
        <begin position="1178"/>
        <end position="1190"/>
    </location>
</feature>
<reference evidence="6" key="1">
    <citation type="submission" date="2023-03" db="EMBL/GenBank/DDBJ databases">
        <title>Complete genome of Cladonia borealis.</title>
        <authorList>
            <person name="Park H."/>
        </authorList>
    </citation>
    <scope>NUCLEOTIDE SEQUENCE</scope>
    <source>
        <strain evidence="6">ANT050790</strain>
    </source>
</reference>
<proteinExistence type="predicted"/>